<evidence type="ECO:0000256" key="6">
    <source>
        <dbReference type="ARBA" id="ARBA00022840"/>
    </source>
</evidence>
<dbReference type="EMBL" id="JAFBDH010000008">
    <property type="protein sequence ID" value="MBM7550826.1"/>
    <property type="molecule type" value="Genomic_DNA"/>
</dbReference>
<evidence type="ECO:0000256" key="4">
    <source>
        <dbReference type="ARBA" id="ARBA00022692"/>
    </source>
</evidence>
<evidence type="ECO:0000313" key="12">
    <source>
        <dbReference type="EMBL" id="MBM7550826.1"/>
    </source>
</evidence>
<dbReference type="InterPro" id="IPR017871">
    <property type="entry name" value="ABC_transporter-like_CS"/>
</dbReference>
<evidence type="ECO:0000256" key="5">
    <source>
        <dbReference type="ARBA" id="ARBA00022741"/>
    </source>
</evidence>
<reference evidence="12 13" key="1">
    <citation type="submission" date="2021-01" db="EMBL/GenBank/DDBJ databases">
        <title>Genomic Encyclopedia of Type Strains, Phase IV (KMG-IV): sequencing the most valuable type-strain genomes for metagenomic binning, comparative biology and taxonomic classification.</title>
        <authorList>
            <person name="Goeker M."/>
        </authorList>
    </citation>
    <scope>NUCLEOTIDE SEQUENCE [LARGE SCALE GENOMIC DNA]</scope>
    <source>
        <strain evidence="12 13">DSM 21461</strain>
    </source>
</reference>
<comment type="similarity">
    <text evidence="9">Belongs to the ABC transporter superfamily. Macrolide exporter (TC 3.A.1.122) family.</text>
</comment>
<dbReference type="InterPro" id="IPR027417">
    <property type="entry name" value="P-loop_NTPase"/>
</dbReference>
<dbReference type="InterPro" id="IPR003439">
    <property type="entry name" value="ABC_transporter-like_ATP-bd"/>
</dbReference>
<proteinExistence type="inferred from homology"/>
<dbReference type="PROSITE" id="PS00211">
    <property type="entry name" value="ABC_TRANSPORTER_1"/>
    <property type="match status" value="1"/>
</dbReference>
<dbReference type="PROSITE" id="PS50893">
    <property type="entry name" value="ABC_TRANSPORTER_2"/>
    <property type="match status" value="1"/>
</dbReference>
<dbReference type="CDD" id="cd03255">
    <property type="entry name" value="ABC_MJ0796_LolCDE_FtsE"/>
    <property type="match status" value="1"/>
</dbReference>
<keyword evidence="7 10" id="KW-1133">Transmembrane helix</keyword>
<comment type="caution">
    <text evidence="12">The sequence shown here is derived from an EMBL/GenBank/DDBJ whole genome shotgun (WGS) entry which is preliminary data.</text>
</comment>
<accession>A0ABS2MLN1</accession>
<feature type="transmembrane region" description="Helical" evidence="10">
    <location>
        <begin position="531"/>
        <end position="555"/>
    </location>
</feature>
<evidence type="ECO:0000256" key="3">
    <source>
        <dbReference type="ARBA" id="ARBA00022475"/>
    </source>
</evidence>
<evidence type="ECO:0000256" key="10">
    <source>
        <dbReference type="SAM" id="Phobius"/>
    </source>
</evidence>
<gene>
    <name evidence="12" type="ORF">JOD41_001568</name>
</gene>
<protein>
    <submittedName>
        <fullName evidence="12">ABC transport system permease protein</fullName>
    </submittedName>
</protein>
<feature type="transmembrane region" description="Helical" evidence="10">
    <location>
        <begin position="246"/>
        <end position="266"/>
    </location>
</feature>
<keyword evidence="8 10" id="KW-0472">Membrane</keyword>
<evidence type="ECO:0000256" key="9">
    <source>
        <dbReference type="ARBA" id="ARBA00038388"/>
    </source>
</evidence>
<dbReference type="Pfam" id="PF00005">
    <property type="entry name" value="ABC_tran"/>
    <property type="match status" value="1"/>
</dbReference>
<comment type="subcellular location">
    <subcellularLocation>
        <location evidence="1">Cell inner membrane</location>
        <topology evidence="1">Multi-pass membrane protein</topology>
    </subcellularLocation>
</comment>
<feature type="transmembrane region" description="Helical" evidence="10">
    <location>
        <begin position="585"/>
        <end position="605"/>
    </location>
</feature>
<feature type="transmembrane region" description="Helical" evidence="10">
    <location>
        <begin position="478"/>
        <end position="499"/>
    </location>
</feature>
<evidence type="ECO:0000259" key="11">
    <source>
        <dbReference type="PROSITE" id="PS50893"/>
    </source>
</evidence>
<evidence type="ECO:0000256" key="8">
    <source>
        <dbReference type="ARBA" id="ARBA00023136"/>
    </source>
</evidence>
<keyword evidence="5" id="KW-0547">Nucleotide-binding</keyword>
<keyword evidence="4 10" id="KW-0812">Transmembrane</keyword>
<dbReference type="InterPro" id="IPR003593">
    <property type="entry name" value="AAA+_ATPase"/>
</dbReference>
<evidence type="ECO:0000313" key="13">
    <source>
        <dbReference type="Proteomes" id="UP000720595"/>
    </source>
</evidence>
<organism evidence="12 13">
    <name type="scientific">Peptoniphilus gorbachii</name>
    <dbReference type="NCBI Taxonomy" id="411567"/>
    <lineage>
        <taxon>Bacteria</taxon>
        <taxon>Bacillati</taxon>
        <taxon>Bacillota</taxon>
        <taxon>Tissierellia</taxon>
        <taxon>Tissierellales</taxon>
        <taxon>Peptoniphilaceae</taxon>
        <taxon>Peptoniphilus</taxon>
    </lineage>
</organism>
<evidence type="ECO:0000256" key="1">
    <source>
        <dbReference type="ARBA" id="ARBA00004429"/>
    </source>
</evidence>
<dbReference type="Proteomes" id="UP000720595">
    <property type="component" value="Unassembled WGS sequence"/>
</dbReference>
<evidence type="ECO:0000256" key="7">
    <source>
        <dbReference type="ARBA" id="ARBA00022989"/>
    </source>
</evidence>
<dbReference type="SUPFAM" id="SSF52540">
    <property type="entry name" value="P-loop containing nucleoside triphosphate hydrolases"/>
    <property type="match status" value="1"/>
</dbReference>
<keyword evidence="2" id="KW-0813">Transport</keyword>
<evidence type="ECO:0000256" key="2">
    <source>
        <dbReference type="ARBA" id="ARBA00022448"/>
    </source>
</evidence>
<dbReference type="Gene3D" id="3.40.50.300">
    <property type="entry name" value="P-loop containing nucleotide triphosphate hydrolases"/>
    <property type="match status" value="1"/>
</dbReference>
<dbReference type="SMART" id="SM00382">
    <property type="entry name" value="AAA"/>
    <property type="match status" value="1"/>
</dbReference>
<sequence length="1056" mass="121748">MFILQTNNLTKVYDAEVKVEALVDVNFNLSKGDLVAIIGDSGSGKSTFLHLLAGVDKPSSGDIFIEDKNITKLNKEDLTIFRRRNIGVIYQFFNLIPNINVKKNILLPILLDDKKVDQEYFDEILSILGIKDKLNRFPRELSGGEQQRVAIARSLITRPAIVLADEPTGNLDRKNSEDIISLFKLVNQRLNSTIMIITHDEKVANSCNKVYKMVDGRFVFVGRRLAMKIISDLANSSIKNNKKDTFATRVSILLAVILLGTIVFILSDLRQSQIKYLKNTVGDYEVSLSEIDKQTYDLLEKNKDIEKVHYDKIISTDIGLIIYEKSKYFLENIDTHLIDGRNPKNSREIVVTKQFLNKNRNYKIASNIKINEKNYKIVGVYEDFSFSFEDPVAFSYFDDSKGLDFKMGESYFAYIWYKNPRDTYTNTRKILKELNINEKKALDKGQLFYNASLLESKMIFPKGIIPPKRVVNSFIESFGLFFILILLFAVMIYGSFNVYNNRDIKELALLKSSGMTEKQTKNLVKLKAFKISFLPILIGTLLSYLNAIFLTYLMYINNRISYKNMSKILSDNLEMSGFKFYTPDIKSIFIILFFSLLMVYISAIVPARKSSKINIVEGLNGLDPKKKKQGKSKIKGSIEKTLAKDYFKTYKNTYKVISIAILLSSIAMNVLLVSVSYRNMNAKYNKFDDPYNFEAYLFSDSRLNKNMVDDLKNINFVDEIHIFEEKDFKFYKSDNKNFLSNKFENDLENKSQSEDYFVTILALSKEDFNKIKKENNLTEESNFLLLNKTPKNNFTPYKFRKYIPLTDSKNNTINLRYYDGGKIININNLSNIKKFPYNLEEHLGLGIYIITNENSFDEFIKKYGNDPANPANKFIVKIKAKENLKDVSEDAIKIITSYFQKSDYSIFSDITRKAIDSEQSRNENLLSFGIQIIFLIIALSNAYNSFHGNLRARKKEFNLLSTAGMTDSQIRKMINNELNFLITRILAIYTFVFALSVFARAKRSPYEVNFAIREILININYLPLLFIFIVTIIGLLLAQKSGMRELSRDNIIDNLK</sequence>
<dbReference type="Pfam" id="PF02687">
    <property type="entry name" value="FtsX"/>
    <property type="match status" value="2"/>
</dbReference>
<dbReference type="InterPro" id="IPR003838">
    <property type="entry name" value="ABC3_permease_C"/>
</dbReference>
<keyword evidence="6" id="KW-0067">ATP-binding</keyword>
<feature type="transmembrane region" description="Helical" evidence="10">
    <location>
        <begin position="656"/>
        <end position="677"/>
    </location>
</feature>
<feature type="domain" description="ABC transporter" evidence="11">
    <location>
        <begin position="4"/>
        <end position="240"/>
    </location>
</feature>
<dbReference type="PANTHER" id="PTHR42798">
    <property type="entry name" value="LIPOPROTEIN-RELEASING SYSTEM ATP-BINDING PROTEIN LOLD"/>
    <property type="match status" value="1"/>
</dbReference>
<keyword evidence="13" id="KW-1185">Reference proteome</keyword>
<dbReference type="PANTHER" id="PTHR42798:SF6">
    <property type="entry name" value="CELL DIVISION ATP-BINDING PROTEIN FTSE"/>
    <property type="match status" value="1"/>
</dbReference>
<feature type="transmembrane region" description="Helical" evidence="10">
    <location>
        <begin position="1019"/>
        <end position="1038"/>
    </location>
</feature>
<dbReference type="InterPro" id="IPR017911">
    <property type="entry name" value="MacB-like_ATP-bd"/>
</dbReference>
<keyword evidence="3" id="KW-1003">Cell membrane</keyword>
<name>A0ABS2MLN1_9FIRM</name>
<feature type="transmembrane region" description="Helical" evidence="10">
    <location>
        <begin position="978"/>
        <end position="999"/>
    </location>
</feature>